<protein>
    <recommendedName>
        <fullName evidence="7">EF-hand domain-containing protein</fullName>
    </recommendedName>
</protein>
<dbReference type="PANTHER" id="PTHR23055">
    <property type="entry name" value="CALCIUM BINDING PROTEINS"/>
    <property type="match status" value="1"/>
</dbReference>
<evidence type="ECO:0000256" key="5">
    <source>
        <dbReference type="ARBA" id="ARBA00022837"/>
    </source>
</evidence>
<dbReference type="AlphaFoldDB" id="A0A819GNG9"/>
<feature type="domain" description="EF-hand" evidence="7">
    <location>
        <begin position="69"/>
        <end position="104"/>
    </location>
</feature>
<evidence type="ECO:0000256" key="1">
    <source>
        <dbReference type="ARBA" id="ARBA00006049"/>
    </source>
</evidence>
<keyword evidence="6" id="KW-0449">Lipoprotein</keyword>
<dbReference type="InterPro" id="IPR018247">
    <property type="entry name" value="EF_Hand_1_Ca_BS"/>
</dbReference>
<keyword evidence="2" id="KW-0519">Myristate</keyword>
<dbReference type="Proteomes" id="UP000663844">
    <property type="component" value="Unassembled WGS sequence"/>
</dbReference>
<comment type="similarity">
    <text evidence="1">Belongs to the recoverin family.</text>
</comment>
<dbReference type="EMBL" id="CAJOAZ010002060">
    <property type="protein sequence ID" value="CAF3889226.1"/>
    <property type="molecule type" value="Genomic_DNA"/>
</dbReference>
<organism evidence="8 9">
    <name type="scientific">Adineta steineri</name>
    <dbReference type="NCBI Taxonomy" id="433720"/>
    <lineage>
        <taxon>Eukaryota</taxon>
        <taxon>Metazoa</taxon>
        <taxon>Spiralia</taxon>
        <taxon>Gnathifera</taxon>
        <taxon>Rotifera</taxon>
        <taxon>Eurotatoria</taxon>
        <taxon>Bdelloidea</taxon>
        <taxon>Adinetida</taxon>
        <taxon>Adinetidae</taxon>
        <taxon>Adineta</taxon>
    </lineage>
</organism>
<dbReference type="SUPFAM" id="SSF47473">
    <property type="entry name" value="EF-hand"/>
    <property type="match status" value="1"/>
</dbReference>
<dbReference type="InterPro" id="IPR028846">
    <property type="entry name" value="Recoverin"/>
</dbReference>
<sequence>MGNRIVTKFGKSKSLTDEEITEIQKISKLSAEEINERHKQFLGLHPSGKMTKEEFIHMFNLLNFNFDVNDQVACEKTFATFDKNRSGTIEFDEFLVAMLFLRPNTVESNVDLLFQWFDISGDGCLDHKEVAGIFESCVALGLVKNADPDYAEKTASEVFATLGLSDVDKINKEQLIRGYFCHEIDEIMLLIENSASAAQIN</sequence>
<dbReference type="Pfam" id="PF00036">
    <property type="entry name" value="EF-hand_1"/>
    <property type="match status" value="1"/>
</dbReference>
<evidence type="ECO:0000256" key="3">
    <source>
        <dbReference type="ARBA" id="ARBA00022723"/>
    </source>
</evidence>
<evidence type="ECO:0000256" key="6">
    <source>
        <dbReference type="ARBA" id="ARBA00023288"/>
    </source>
</evidence>
<dbReference type="CDD" id="cd00051">
    <property type="entry name" value="EFh"/>
    <property type="match status" value="2"/>
</dbReference>
<comment type="caution">
    <text evidence="8">The sequence shown here is derived from an EMBL/GenBank/DDBJ whole genome shotgun (WGS) entry which is preliminary data.</text>
</comment>
<dbReference type="InterPro" id="IPR011992">
    <property type="entry name" value="EF-hand-dom_pair"/>
</dbReference>
<evidence type="ECO:0000313" key="8">
    <source>
        <dbReference type="EMBL" id="CAF3889226.1"/>
    </source>
</evidence>
<dbReference type="Gene3D" id="1.10.238.10">
    <property type="entry name" value="EF-hand"/>
    <property type="match status" value="1"/>
</dbReference>
<keyword evidence="4" id="KW-0677">Repeat</keyword>
<dbReference type="PROSITE" id="PS00018">
    <property type="entry name" value="EF_HAND_1"/>
    <property type="match status" value="2"/>
</dbReference>
<gene>
    <name evidence="8" type="ORF">OXD698_LOCUS23322</name>
</gene>
<proteinExistence type="inferred from homology"/>
<dbReference type="InterPro" id="IPR002048">
    <property type="entry name" value="EF_hand_dom"/>
</dbReference>
<evidence type="ECO:0000256" key="2">
    <source>
        <dbReference type="ARBA" id="ARBA00022707"/>
    </source>
</evidence>
<evidence type="ECO:0000313" key="9">
    <source>
        <dbReference type="Proteomes" id="UP000663844"/>
    </source>
</evidence>
<dbReference type="SMART" id="SM00054">
    <property type="entry name" value="EFh"/>
    <property type="match status" value="2"/>
</dbReference>
<name>A0A819GNG9_9BILA</name>
<dbReference type="GO" id="GO:0005509">
    <property type="term" value="F:calcium ion binding"/>
    <property type="evidence" value="ECO:0007669"/>
    <property type="project" value="InterPro"/>
</dbReference>
<dbReference type="PROSITE" id="PS50222">
    <property type="entry name" value="EF_HAND_2"/>
    <property type="match status" value="1"/>
</dbReference>
<evidence type="ECO:0000256" key="4">
    <source>
        <dbReference type="ARBA" id="ARBA00022737"/>
    </source>
</evidence>
<evidence type="ECO:0000259" key="7">
    <source>
        <dbReference type="PROSITE" id="PS50222"/>
    </source>
</evidence>
<reference evidence="8" key="1">
    <citation type="submission" date="2021-02" db="EMBL/GenBank/DDBJ databases">
        <authorList>
            <person name="Nowell W R."/>
        </authorList>
    </citation>
    <scope>NUCLEOTIDE SEQUENCE</scope>
</reference>
<accession>A0A819GNG9</accession>
<dbReference type="PRINTS" id="PR00450">
    <property type="entry name" value="RECOVERIN"/>
</dbReference>
<keyword evidence="5" id="KW-0106">Calcium</keyword>
<keyword evidence="3" id="KW-0479">Metal-binding</keyword>
<dbReference type="PANTHER" id="PTHR23055:SF178">
    <property type="entry name" value="NEUROCALCIN HOMOLOG"/>
    <property type="match status" value="1"/>
</dbReference>